<dbReference type="EMBL" id="JROU02002074">
    <property type="protein sequence ID" value="OEH74290.1"/>
    <property type="molecule type" value="Genomic_DNA"/>
</dbReference>
<gene>
    <name evidence="1" type="ORF">cyc_03705</name>
</gene>
<accession>A0A1D3CSX5</accession>
<dbReference type="AlphaFoldDB" id="A0A1D3CSX5"/>
<reference evidence="1 2" key="1">
    <citation type="journal article" date="2016" name="BMC Genomics">
        <title>Comparative genomics reveals Cyclospora cayetanensis possesses coccidia-like metabolism and invasion components but unique surface antigens.</title>
        <authorList>
            <person name="Liu S."/>
            <person name="Wang L."/>
            <person name="Zheng H."/>
            <person name="Xu Z."/>
            <person name="Roellig D.M."/>
            <person name="Li N."/>
            <person name="Frace M.A."/>
            <person name="Tang K."/>
            <person name="Arrowood M.J."/>
            <person name="Moss D.M."/>
            <person name="Zhang L."/>
            <person name="Feng Y."/>
            <person name="Xiao L."/>
        </authorList>
    </citation>
    <scope>NUCLEOTIDE SEQUENCE [LARGE SCALE GENOMIC DNA]</scope>
    <source>
        <strain evidence="1 2">CHN_HEN01</strain>
    </source>
</reference>
<name>A0A1D3CSX5_9EIME</name>
<proteinExistence type="predicted"/>
<dbReference type="VEuPathDB" id="ToxoDB:cyc_03705"/>
<evidence type="ECO:0000313" key="1">
    <source>
        <dbReference type="EMBL" id="OEH74290.1"/>
    </source>
</evidence>
<keyword evidence="2" id="KW-1185">Reference proteome</keyword>
<evidence type="ECO:0000313" key="2">
    <source>
        <dbReference type="Proteomes" id="UP000095192"/>
    </source>
</evidence>
<dbReference type="Proteomes" id="UP000095192">
    <property type="component" value="Unassembled WGS sequence"/>
</dbReference>
<protein>
    <submittedName>
        <fullName evidence="1">Uncharacterized protein</fullName>
    </submittedName>
</protein>
<sequence>MASRSLVGSPASSFDGCLLLQALNDALSRMSAAAFVRRESAQKILTIARRELLRLMVQRSACLPSLVVFSPLQIYHHVDQGTSAEAENQDCTNNTWLFVLRDPLIGVLPGNPSGGSSSTGAAAAASRGKALQQQAESVLQELRRLQLQPQRDEQQPMLHTTEEDSPGAAAVLLLLPFWPLP</sequence>
<organism evidence="1 2">
    <name type="scientific">Cyclospora cayetanensis</name>
    <dbReference type="NCBI Taxonomy" id="88456"/>
    <lineage>
        <taxon>Eukaryota</taxon>
        <taxon>Sar</taxon>
        <taxon>Alveolata</taxon>
        <taxon>Apicomplexa</taxon>
        <taxon>Conoidasida</taxon>
        <taxon>Coccidia</taxon>
        <taxon>Eucoccidiorida</taxon>
        <taxon>Eimeriorina</taxon>
        <taxon>Eimeriidae</taxon>
        <taxon>Cyclospora</taxon>
    </lineage>
</organism>
<comment type="caution">
    <text evidence="1">The sequence shown here is derived from an EMBL/GenBank/DDBJ whole genome shotgun (WGS) entry which is preliminary data.</text>
</comment>
<dbReference type="InParanoid" id="A0A1D3CSX5"/>